<evidence type="ECO:0000313" key="7">
    <source>
        <dbReference type="Proteomes" id="UP000239724"/>
    </source>
</evidence>
<comment type="caution">
    <text evidence="6">The sequence shown here is derived from an EMBL/GenBank/DDBJ whole genome shotgun (WGS) entry which is preliminary data.</text>
</comment>
<dbReference type="SMART" id="SM00028">
    <property type="entry name" value="TPR"/>
    <property type="match status" value="7"/>
</dbReference>
<dbReference type="Gene3D" id="1.25.40.10">
    <property type="entry name" value="Tetratricopeptide repeat domain"/>
    <property type="match status" value="3"/>
</dbReference>
<dbReference type="Pfam" id="PF13414">
    <property type="entry name" value="TPR_11"/>
    <property type="match status" value="1"/>
</dbReference>
<feature type="repeat" description="TPR" evidence="3">
    <location>
        <begin position="471"/>
        <end position="504"/>
    </location>
</feature>
<reference evidence="6 7" key="1">
    <citation type="journal article" date="2018" name="Arch. Microbiol.">
        <title>New insights into the metabolic potential of the phototrophic purple bacterium Rhodopila globiformis DSM 161(T) from its draft genome sequence and evidence for a vanadium-dependent nitrogenase.</title>
        <authorList>
            <person name="Imhoff J.F."/>
            <person name="Rahn T."/>
            <person name="Kunzel S."/>
            <person name="Neulinger S.C."/>
        </authorList>
    </citation>
    <scope>NUCLEOTIDE SEQUENCE [LARGE SCALE GENOMIC DNA]</scope>
    <source>
        <strain evidence="6 7">DSM 161</strain>
    </source>
</reference>
<feature type="signal peptide" evidence="4">
    <location>
        <begin position="1"/>
        <end position="22"/>
    </location>
</feature>
<evidence type="ECO:0000259" key="5">
    <source>
        <dbReference type="Pfam" id="PF09976"/>
    </source>
</evidence>
<dbReference type="SUPFAM" id="SSF48452">
    <property type="entry name" value="TPR-like"/>
    <property type="match status" value="3"/>
</dbReference>
<dbReference type="Pfam" id="PF13432">
    <property type="entry name" value="TPR_16"/>
    <property type="match status" value="1"/>
</dbReference>
<feature type="repeat" description="TPR" evidence="3">
    <location>
        <begin position="402"/>
        <end position="435"/>
    </location>
</feature>
<dbReference type="InterPro" id="IPR011990">
    <property type="entry name" value="TPR-like_helical_dom_sf"/>
</dbReference>
<keyword evidence="2 3" id="KW-0802">TPR repeat</keyword>
<gene>
    <name evidence="6" type="ORF">CCS01_17490</name>
</gene>
<dbReference type="InterPro" id="IPR018704">
    <property type="entry name" value="SecYEG/CpoB_TPR"/>
</dbReference>
<accession>A0A2S6N9S2</accession>
<organism evidence="6 7">
    <name type="scientific">Rhodopila globiformis</name>
    <name type="common">Rhodopseudomonas globiformis</name>
    <dbReference type="NCBI Taxonomy" id="1071"/>
    <lineage>
        <taxon>Bacteria</taxon>
        <taxon>Pseudomonadati</taxon>
        <taxon>Pseudomonadota</taxon>
        <taxon>Alphaproteobacteria</taxon>
        <taxon>Acetobacterales</taxon>
        <taxon>Acetobacteraceae</taxon>
        <taxon>Rhodopila</taxon>
    </lineage>
</organism>
<feature type="chain" id="PRO_5015623758" description="Ancillary SecYEG translocon subunit/Cell division coordinator CpoB TPR domain-containing protein" evidence="4">
    <location>
        <begin position="23"/>
        <end position="560"/>
    </location>
</feature>
<keyword evidence="4" id="KW-0732">Signal</keyword>
<feature type="domain" description="Ancillary SecYEG translocon subunit/Cell division coordinator CpoB TPR" evidence="5">
    <location>
        <begin position="298"/>
        <end position="395"/>
    </location>
</feature>
<evidence type="ECO:0000256" key="1">
    <source>
        <dbReference type="ARBA" id="ARBA00022737"/>
    </source>
</evidence>
<dbReference type="RefSeq" id="WP_104520112.1">
    <property type="nucleotide sequence ID" value="NZ_NHRY01000191.1"/>
</dbReference>
<name>A0A2S6N9S2_RHOGL</name>
<dbReference type="PROSITE" id="PS50005">
    <property type="entry name" value="TPR"/>
    <property type="match status" value="2"/>
</dbReference>
<sequence length="560" mass="61169">MHNVRAARRPVLLALTLLSACAASVLSPDGSAKPVGGNAIGNFLAGRFAMSEGDSATAANDLLKALAQSPTDPDLLQSAFMACLDAGRPETVKLARQLPDNQVAQLVLADADIKAGQWQAAEQQFHGLPRQGMTQLLQPMLVAWAQLGEGQVDSALSTLRPYVENPRFRGLFALHAAMIADAGNRPDQAARLYRIVETDMAEPNLRMTQVLASWQARSGQAAEAERILAALPTVAPDLSIAMPGMLANVTRRPVPNAQAGVAEAYFTFAALLRSQDANDFALVMLRLALDLRPDFTPARLLAADVLLNEHQPTLALRMLNDIPASDPLIAVVQLKRAALADRLGRADDAMQDLQRLAHDYPDSPLPDEQRGDILRTKQRFAEAVTAYDKAIARISRPVPTDWVVFYDRGVAEERSNQWPKADADFHRALQLSPDQPFVLNYLGYSYADKGRHLQEARDMIQRAAERRPNDGAITDSLGWVMFRQGDAKDAVKTLERAVELEPEDPTINGHLGDAYWATGRKIEAQYQWRRALTLNPTPDDAAKLEAKLASGHTDAVLSGQ</sequence>
<dbReference type="AlphaFoldDB" id="A0A2S6N9S2"/>
<dbReference type="InterPro" id="IPR019734">
    <property type="entry name" value="TPR_rpt"/>
</dbReference>
<dbReference type="InterPro" id="IPR050498">
    <property type="entry name" value="Ycf3"/>
</dbReference>
<evidence type="ECO:0000256" key="2">
    <source>
        <dbReference type="ARBA" id="ARBA00022803"/>
    </source>
</evidence>
<dbReference type="Pfam" id="PF09976">
    <property type="entry name" value="TPR_21"/>
    <property type="match status" value="1"/>
</dbReference>
<evidence type="ECO:0000256" key="4">
    <source>
        <dbReference type="SAM" id="SignalP"/>
    </source>
</evidence>
<keyword evidence="1" id="KW-0677">Repeat</keyword>
<protein>
    <recommendedName>
        <fullName evidence="5">Ancillary SecYEG translocon subunit/Cell division coordinator CpoB TPR domain-containing protein</fullName>
    </recommendedName>
</protein>
<dbReference type="EMBL" id="NHRY01000191">
    <property type="protein sequence ID" value="PPQ31360.1"/>
    <property type="molecule type" value="Genomic_DNA"/>
</dbReference>
<proteinExistence type="predicted"/>
<dbReference type="PANTHER" id="PTHR44858">
    <property type="entry name" value="TETRATRICOPEPTIDE REPEAT PROTEIN 6"/>
    <property type="match status" value="1"/>
</dbReference>
<evidence type="ECO:0000256" key="3">
    <source>
        <dbReference type="PROSITE-ProRule" id="PRU00339"/>
    </source>
</evidence>
<keyword evidence="7" id="KW-1185">Reference proteome</keyword>
<evidence type="ECO:0000313" key="6">
    <source>
        <dbReference type="EMBL" id="PPQ31360.1"/>
    </source>
</evidence>
<dbReference type="OrthoDB" id="9766710at2"/>
<dbReference type="PROSITE" id="PS51257">
    <property type="entry name" value="PROKAR_LIPOPROTEIN"/>
    <property type="match status" value="1"/>
</dbReference>
<dbReference type="PANTHER" id="PTHR44858:SF1">
    <property type="entry name" value="UDP-N-ACETYLGLUCOSAMINE--PEPTIDE N-ACETYLGLUCOSAMINYLTRANSFERASE SPINDLY-RELATED"/>
    <property type="match status" value="1"/>
</dbReference>
<dbReference type="Proteomes" id="UP000239724">
    <property type="component" value="Unassembled WGS sequence"/>
</dbReference>